<evidence type="ECO:0000313" key="2">
    <source>
        <dbReference type="EMBL" id="OAN14125.1"/>
    </source>
</evidence>
<feature type="chain" id="PRO_5008090187" evidence="1">
    <location>
        <begin position="18"/>
        <end position="159"/>
    </location>
</feature>
<dbReference type="PROSITE" id="PS51257">
    <property type="entry name" value="PROKAR_LIPOPROTEIN"/>
    <property type="match status" value="1"/>
</dbReference>
<dbReference type="AlphaFoldDB" id="A0A178KAY0"/>
<feature type="signal peptide" evidence="1">
    <location>
        <begin position="1"/>
        <end position="17"/>
    </location>
</feature>
<dbReference type="STRING" id="858640.A3K86_11085"/>
<comment type="caution">
    <text evidence="2">The sequence shown here is derived from an EMBL/GenBank/DDBJ whole genome shotgun (WGS) entry which is preliminary data.</text>
</comment>
<gene>
    <name evidence="2" type="ORF">A3K86_11085</name>
</gene>
<proteinExistence type="predicted"/>
<keyword evidence="1" id="KW-0732">Signal</keyword>
<keyword evidence="3" id="KW-1185">Reference proteome</keyword>
<reference evidence="2 3" key="1">
    <citation type="submission" date="2016-03" db="EMBL/GenBank/DDBJ databases">
        <title>Photobacterium proteolyticum sp. nov. a protease producing bacterium isolated from ocean sediments of Laizhou Bay.</title>
        <authorList>
            <person name="Li Y."/>
        </authorList>
    </citation>
    <scope>NUCLEOTIDE SEQUENCE [LARGE SCALE GENOMIC DNA]</scope>
    <source>
        <strain evidence="2 3">R-40508</strain>
    </source>
</reference>
<evidence type="ECO:0000256" key="1">
    <source>
        <dbReference type="SAM" id="SignalP"/>
    </source>
</evidence>
<dbReference type="RefSeq" id="WP_068330963.1">
    <property type="nucleotide sequence ID" value="NZ_LVHF01000025.1"/>
</dbReference>
<dbReference type="OrthoDB" id="5814891at2"/>
<name>A0A178KAY0_9GAMM</name>
<protein>
    <submittedName>
        <fullName evidence="2">Uncharacterized protein</fullName>
    </submittedName>
</protein>
<sequence>MKGLKLAGILATGALLAACSAQQLGSQAQSSTDVWQAPAQVTVAAVAAKLDSYLWLNSMPSVGDSANKGLLASVKLVSTNGQALPSDIEVTQVLLVTDKAQWQNEKLLPMTTMDNGFEVMLRDGPSWMPGEAVDIAMTFIYQGQRYTVTQRQVKIDQVF</sequence>
<organism evidence="2 3">
    <name type="scientific">Photobacterium jeanii</name>
    <dbReference type="NCBI Taxonomy" id="858640"/>
    <lineage>
        <taxon>Bacteria</taxon>
        <taxon>Pseudomonadati</taxon>
        <taxon>Pseudomonadota</taxon>
        <taxon>Gammaproteobacteria</taxon>
        <taxon>Vibrionales</taxon>
        <taxon>Vibrionaceae</taxon>
        <taxon>Photobacterium</taxon>
    </lineage>
</organism>
<accession>A0A178KAY0</accession>
<evidence type="ECO:0000313" key="3">
    <source>
        <dbReference type="Proteomes" id="UP000078503"/>
    </source>
</evidence>
<dbReference type="Proteomes" id="UP000078503">
    <property type="component" value="Unassembled WGS sequence"/>
</dbReference>
<dbReference type="EMBL" id="LVHF01000025">
    <property type="protein sequence ID" value="OAN14125.1"/>
    <property type="molecule type" value="Genomic_DNA"/>
</dbReference>